<gene>
    <name evidence="2" type="ORF">GUITHDRAFT_106688</name>
</gene>
<feature type="transmembrane region" description="Helical" evidence="1">
    <location>
        <begin position="26"/>
        <end position="44"/>
    </location>
</feature>
<dbReference type="Proteomes" id="UP000011087">
    <property type="component" value="Unassembled WGS sequence"/>
</dbReference>
<dbReference type="PaxDb" id="55529-EKX47699"/>
<dbReference type="RefSeq" id="XP_005834679.1">
    <property type="nucleotide sequence ID" value="XM_005834622.1"/>
</dbReference>
<keyword evidence="1" id="KW-0472">Membrane</keyword>
<evidence type="ECO:0000313" key="2">
    <source>
        <dbReference type="EMBL" id="EKX47699.1"/>
    </source>
</evidence>
<protein>
    <submittedName>
        <fullName evidence="2 3">Uncharacterized protein</fullName>
    </submittedName>
</protein>
<accession>L1JHS7</accession>
<dbReference type="KEGG" id="gtt:GUITHDRAFT_106688"/>
<dbReference type="EnsemblProtists" id="EKX47699">
    <property type="protein sequence ID" value="EKX47699"/>
    <property type="gene ID" value="GUITHDRAFT_106688"/>
</dbReference>
<reference evidence="4" key="2">
    <citation type="submission" date="2012-11" db="EMBL/GenBank/DDBJ databases">
        <authorList>
            <person name="Kuo A."/>
            <person name="Curtis B.A."/>
            <person name="Tanifuji G."/>
            <person name="Burki F."/>
            <person name="Gruber A."/>
            <person name="Irimia M."/>
            <person name="Maruyama S."/>
            <person name="Arias M.C."/>
            <person name="Ball S.G."/>
            <person name="Gile G.H."/>
            <person name="Hirakawa Y."/>
            <person name="Hopkins J.F."/>
            <person name="Rensing S.A."/>
            <person name="Schmutz J."/>
            <person name="Symeonidi A."/>
            <person name="Elias M."/>
            <person name="Eveleigh R.J."/>
            <person name="Herman E.K."/>
            <person name="Klute M.J."/>
            <person name="Nakayama T."/>
            <person name="Obornik M."/>
            <person name="Reyes-Prieto A."/>
            <person name="Armbrust E.V."/>
            <person name="Aves S.J."/>
            <person name="Beiko R.G."/>
            <person name="Coutinho P."/>
            <person name="Dacks J.B."/>
            <person name="Durnford D.G."/>
            <person name="Fast N.M."/>
            <person name="Green B.R."/>
            <person name="Grisdale C."/>
            <person name="Hempe F."/>
            <person name="Henrissat B."/>
            <person name="Hoppner M.P."/>
            <person name="Ishida K.-I."/>
            <person name="Kim E."/>
            <person name="Koreny L."/>
            <person name="Kroth P.G."/>
            <person name="Liu Y."/>
            <person name="Malik S.-B."/>
            <person name="Maier U.G."/>
            <person name="McRose D."/>
            <person name="Mock T."/>
            <person name="Neilson J.A."/>
            <person name="Onodera N.T."/>
            <person name="Poole A.M."/>
            <person name="Pritham E.J."/>
            <person name="Richards T.A."/>
            <person name="Rocap G."/>
            <person name="Roy S.W."/>
            <person name="Sarai C."/>
            <person name="Schaack S."/>
            <person name="Shirato S."/>
            <person name="Slamovits C.H."/>
            <person name="Spencer D.F."/>
            <person name="Suzuki S."/>
            <person name="Worden A.Z."/>
            <person name="Zauner S."/>
            <person name="Barry K."/>
            <person name="Bell C."/>
            <person name="Bharti A.K."/>
            <person name="Crow J.A."/>
            <person name="Grimwood J."/>
            <person name="Kramer R."/>
            <person name="Lindquist E."/>
            <person name="Lucas S."/>
            <person name="Salamov A."/>
            <person name="McFadden G.I."/>
            <person name="Lane C.E."/>
            <person name="Keeling P.J."/>
            <person name="Gray M.W."/>
            <person name="Grigoriev I.V."/>
            <person name="Archibald J.M."/>
        </authorList>
    </citation>
    <scope>NUCLEOTIDE SEQUENCE</scope>
    <source>
        <strain evidence="4">CCMP2712</strain>
    </source>
</reference>
<keyword evidence="1" id="KW-0812">Transmembrane</keyword>
<proteinExistence type="predicted"/>
<dbReference type="EMBL" id="JH992989">
    <property type="protein sequence ID" value="EKX47699.1"/>
    <property type="molecule type" value="Genomic_DNA"/>
</dbReference>
<dbReference type="GeneID" id="17304315"/>
<reference evidence="2 4" key="1">
    <citation type="journal article" date="2012" name="Nature">
        <title>Algal genomes reveal evolutionary mosaicism and the fate of nucleomorphs.</title>
        <authorList>
            <consortium name="DOE Joint Genome Institute"/>
            <person name="Curtis B.A."/>
            <person name="Tanifuji G."/>
            <person name="Burki F."/>
            <person name="Gruber A."/>
            <person name="Irimia M."/>
            <person name="Maruyama S."/>
            <person name="Arias M.C."/>
            <person name="Ball S.G."/>
            <person name="Gile G.H."/>
            <person name="Hirakawa Y."/>
            <person name="Hopkins J.F."/>
            <person name="Kuo A."/>
            <person name="Rensing S.A."/>
            <person name="Schmutz J."/>
            <person name="Symeonidi A."/>
            <person name="Elias M."/>
            <person name="Eveleigh R.J."/>
            <person name="Herman E.K."/>
            <person name="Klute M.J."/>
            <person name="Nakayama T."/>
            <person name="Obornik M."/>
            <person name="Reyes-Prieto A."/>
            <person name="Armbrust E.V."/>
            <person name="Aves S.J."/>
            <person name="Beiko R.G."/>
            <person name="Coutinho P."/>
            <person name="Dacks J.B."/>
            <person name="Durnford D.G."/>
            <person name="Fast N.M."/>
            <person name="Green B.R."/>
            <person name="Grisdale C.J."/>
            <person name="Hempel F."/>
            <person name="Henrissat B."/>
            <person name="Hoppner M.P."/>
            <person name="Ishida K."/>
            <person name="Kim E."/>
            <person name="Koreny L."/>
            <person name="Kroth P.G."/>
            <person name="Liu Y."/>
            <person name="Malik S.B."/>
            <person name="Maier U.G."/>
            <person name="McRose D."/>
            <person name="Mock T."/>
            <person name="Neilson J.A."/>
            <person name="Onodera N.T."/>
            <person name="Poole A.M."/>
            <person name="Pritham E.J."/>
            <person name="Richards T.A."/>
            <person name="Rocap G."/>
            <person name="Roy S.W."/>
            <person name="Sarai C."/>
            <person name="Schaack S."/>
            <person name="Shirato S."/>
            <person name="Slamovits C.H."/>
            <person name="Spencer D.F."/>
            <person name="Suzuki S."/>
            <person name="Worden A.Z."/>
            <person name="Zauner S."/>
            <person name="Barry K."/>
            <person name="Bell C."/>
            <person name="Bharti A.K."/>
            <person name="Crow J.A."/>
            <person name="Grimwood J."/>
            <person name="Kramer R."/>
            <person name="Lindquist E."/>
            <person name="Lucas S."/>
            <person name="Salamov A."/>
            <person name="McFadden G.I."/>
            <person name="Lane C.E."/>
            <person name="Keeling P.J."/>
            <person name="Gray M.W."/>
            <person name="Grigoriev I.V."/>
            <person name="Archibald J.M."/>
        </authorList>
    </citation>
    <scope>NUCLEOTIDE SEQUENCE</scope>
    <source>
        <strain evidence="2 4">CCMP2712</strain>
    </source>
</reference>
<evidence type="ECO:0000313" key="4">
    <source>
        <dbReference type="Proteomes" id="UP000011087"/>
    </source>
</evidence>
<dbReference type="AlphaFoldDB" id="L1JHS7"/>
<dbReference type="HOGENOM" id="CLU_2676306_0_0_1"/>
<reference evidence="3" key="3">
    <citation type="submission" date="2016-03" db="UniProtKB">
        <authorList>
            <consortium name="EnsemblProtists"/>
        </authorList>
    </citation>
    <scope>IDENTIFICATION</scope>
</reference>
<organism evidence="2">
    <name type="scientific">Guillardia theta (strain CCMP2712)</name>
    <name type="common">Cryptophyte</name>
    <dbReference type="NCBI Taxonomy" id="905079"/>
    <lineage>
        <taxon>Eukaryota</taxon>
        <taxon>Cryptophyceae</taxon>
        <taxon>Pyrenomonadales</taxon>
        <taxon>Geminigeraceae</taxon>
        <taxon>Guillardia</taxon>
    </lineage>
</organism>
<sequence>MVYVDGREKEGQHVVELALTGLAGTTIWNCIWIIILSIPALWVVESCWAHRRYRQALKESPSEGGYQSAPDQPQV</sequence>
<evidence type="ECO:0000256" key="1">
    <source>
        <dbReference type="SAM" id="Phobius"/>
    </source>
</evidence>
<keyword evidence="4" id="KW-1185">Reference proteome</keyword>
<name>L1JHS7_GUITC</name>
<keyword evidence="1" id="KW-1133">Transmembrane helix</keyword>
<evidence type="ECO:0000313" key="3">
    <source>
        <dbReference type="EnsemblProtists" id="EKX47699"/>
    </source>
</evidence>